<keyword evidence="3" id="KW-1185">Reference proteome</keyword>
<name>A0ABW6B7V9_9SPHI</name>
<dbReference type="InterPro" id="IPR036986">
    <property type="entry name" value="S4_RNA-bd_sf"/>
</dbReference>
<gene>
    <name evidence="2" type="ORF">ACFS6J_21195</name>
</gene>
<organism evidence="2 3">
    <name type="scientific">Olivibacter jilunii</name>
    <dbReference type="NCBI Taxonomy" id="985016"/>
    <lineage>
        <taxon>Bacteria</taxon>
        <taxon>Pseudomonadati</taxon>
        <taxon>Bacteroidota</taxon>
        <taxon>Sphingobacteriia</taxon>
        <taxon>Sphingobacteriales</taxon>
        <taxon>Sphingobacteriaceae</taxon>
        <taxon>Olivibacter</taxon>
    </lineage>
</organism>
<dbReference type="Proteomes" id="UP001597560">
    <property type="component" value="Unassembled WGS sequence"/>
</dbReference>
<dbReference type="EMBL" id="JBHUPA010000016">
    <property type="protein sequence ID" value="MFD2964331.1"/>
    <property type="molecule type" value="Genomic_DNA"/>
</dbReference>
<evidence type="ECO:0000256" key="1">
    <source>
        <dbReference type="PROSITE-ProRule" id="PRU00182"/>
    </source>
</evidence>
<protein>
    <submittedName>
        <fullName evidence="2">RNA-binding S4 domain-containing protein</fullName>
    </submittedName>
</protein>
<comment type="caution">
    <text evidence="2">The sequence shown here is derived from an EMBL/GenBank/DDBJ whole genome shotgun (WGS) entry which is preliminary data.</text>
</comment>
<proteinExistence type="predicted"/>
<sequence length="68" mass="7687">MINFTLDSEYIHLIQLLKAVNVVENGGEAQAVVSEGLVSCNGVTEFRKRYKVRKGDVIEFLQYKIVVN</sequence>
<dbReference type="PROSITE" id="PS50889">
    <property type="entry name" value="S4"/>
    <property type="match status" value="1"/>
</dbReference>
<dbReference type="Gene3D" id="3.10.290.10">
    <property type="entry name" value="RNA-binding S4 domain"/>
    <property type="match status" value="1"/>
</dbReference>
<dbReference type="RefSeq" id="WP_377612505.1">
    <property type="nucleotide sequence ID" value="NZ_JBHUPA010000016.1"/>
</dbReference>
<accession>A0ABW6B7V9</accession>
<keyword evidence="1" id="KW-0694">RNA-binding</keyword>
<evidence type="ECO:0000313" key="3">
    <source>
        <dbReference type="Proteomes" id="UP001597560"/>
    </source>
</evidence>
<evidence type="ECO:0000313" key="2">
    <source>
        <dbReference type="EMBL" id="MFD2964331.1"/>
    </source>
</evidence>
<dbReference type="CDD" id="cd00165">
    <property type="entry name" value="S4"/>
    <property type="match status" value="1"/>
</dbReference>
<reference evidence="3" key="1">
    <citation type="journal article" date="2019" name="Int. J. Syst. Evol. Microbiol.">
        <title>The Global Catalogue of Microorganisms (GCM) 10K type strain sequencing project: providing services to taxonomists for standard genome sequencing and annotation.</title>
        <authorList>
            <consortium name="The Broad Institute Genomics Platform"/>
            <consortium name="The Broad Institute Genome Sequencing Center for Infectious Disease"/>
            <person name="Wu L."/>
            <person name="Ma J."/>
        </authorList>
    </citation>
    <scope>NUCLEOTIDE SEQUENCE [LARGE SCALE GENOMIC DNA]</scope>
    <source>
        <strain evidence="3">KCTC 23098</strain>
    </source>
</reference>
<dbReference type="Pfam" id="PF13275">
    <property type="entry name" value="S4_2"/>
    <property type="match status" value="1"/>
</dbReference>
<dbReference type="SUPFAM" id="SSF55174">
    <property type="entry name" value="Alpha-L RNA-binding motif"/>
    <property type="match status" value="1"/>
</dbReference>